<evidence type="ECO:0000256" key="5">
    <source>
        <dbReference type="ARBA" id="ARBA00023136"/>
    </source>
</evidence>
<dbReference type="EMBL" id="MHRJ01000022">
    <property type="protein sequence ID" value="OHA22642.1"/>
    <property type="molecule type" value="Genomic_DNA"/>
</dbReference>
<evidence type="ECO:0000313" key="7">
    <source>
        <dbReference type="EMBL" id="OHA22642.1"/>
    </source>
</evidence>
<evidence type="ECO:0000256" key="3">
    <source>
        <dbReference type="ARBA" id="ARBA00022692"/>
    </source>
</evidence>
<feature type="transmembrane region" description="Helical" evidence="6">
    <location>
        <begin position="6"/>
        <end position="25"/>
    </location>
</feature>
<keyword evidence="4 6" id="KW-1133">Transmembrane helix</keyword>
<feature type="transmembrane region" description="Helical" evidence="6">
    <location>
        <begin position="86"/>
        <end position="105"/>
    </location>
</feature>
<comment type="subcellular location">
    <subcellularLocation>
        <location evidence="1">Cell membrane</location>
        <topology evidence="1">Multi-pass membrane protein</topology>
    </subcellularLocation>
</comment>
<dbReference type="PANTHER" id="PTHR30482">
    <property type="entry name" value="HIGH-AFFINITY BRANCHED-CHAIN AMINO ACID TRANSPORT SYSTEM PERMEASE"/>
    <property type="match status" value="1"/>
</dbReference>
<accession>A0A1G2MI21</accession>
<protein>
    <recommendedName>
        <fullName evidence="9">Branched-chain amino acid ABC transporter permease</fullName>
    </recommendedName>
</protein>
<dbReference type="InterPro" id="IPR001851">
    <property type="entry name" value="ABC_transp_permease"/>
</dbReference>
<organism evidence="7 8">
    <name type="scientific">Candidatus Taylorbacteria bacterium RIFCSPHIGHO2_02_49_25</name>
    <dbReference type="NCBI Taxonomy" id="1802305"/>
    <lineage>
        <taxon>Bacteria</taxon>
        <taxon>Candidatus Tayloriibacteriota</taxon>
    </lineage>
</organism>
<feature type="transmembrane region" description="Helical" evidence="6">
    <location>
        <begin position="136"/>
        <end position="156"/>
    </location>
</feature>
<dbReference type="Proteomes" id="UP000176493">
    <property type="component" value="Unassembled WGS sequence"/>
</dbReference>
<keyword evidence="2" id="KW-1003">Cell membrane</keyword>
<evidence type="ECO:0000256" key="2">
    <source>
        <dbReference type="ARBA" id="ARBA00022475"/>
    </source>
</evidence>
<gene>
    <name evidence="7" type="ORF">A2W52_04290</name>
</gene>
<dbReference type="GO" id="GO:0015658">
    <property type="term" value="F:branched-chain amino acid transmembrane transporter activity"/>
    <property type="evidence" value="ECO:0007669"/>
    <property type="project" value="InterPro"/>
</dbReference>
<keyword evidence="5 6" id="KW-0472">Membrane</keyword>
<evidence type="ECO:0000313" key="8">
    <source>
        <dbReference type="Proteomes" id="UP000176493"/>
    </source>
</evidence>
<reference evidence="7 8" key="1">
    <citation type="journal article" date="2016" name="Nat. Commun.">
        <title>Thousands of microbial genomes shed light on interconnected biogeochemical processes in an aquifer system.</title>
        <authorList>
            <person name="Anantharaman K."/>
            <person name="Brown C.T."/>
            <person name="Hug L.A."/>
            <person name="Sharon I."/>
            <person name="Castelle C.J."/>
            <person name="Probst A.J."/>
            <person name="Thomas B.C."/>
            <person name="Singh A."/>
            <person name="Wilkins M.J."/>
            <person name="Karaoz U."/>
            <person name="Brodie E.L."/>
            <person name="Williams K.H."/>
            <person name="Hubbard S.S."/>
            <person name="Banfield J.F."/>
        </authorList>
    </citation>
    <scope>NUCLEOTIDE SEQUENCE [LARGE SCALE GENOMIC DNA]</scope>
</reference>
<name>A0A1G2MI21_9BACT</name>
<feature type="transmembrane region" description="Helical" evidence="6">
    <location>
        <begin position="32"/>
        <end position="51"/>
    </location>
</feature>
<dbReference type="GO" id="GO:0005886">
    <property type="term" value="C:plasma membrane"/>
    <property type="evidence" value="ECO:0007669"/>
    <property type="project" value="UniProtKB-SubCell"/>
</dbReference>
<comment type="caution">
    <text evidence="7">The sequence shown here is derived from an EMBL/GenBank/DDBJ whole genome shotgun (WGS) entry which is preliminary data.</text>
</comment>
<feature type="transmembrane region" description="Helical" evidence="6">
    <location>
        <begin position="57"/>
        <end position="79"/>
    </location>
</feature>
<feature type="transmembrane region" description="Helical" evidence="6">
    <location>
        <begin position="269"/>
        <end position="287"/>
    </location>
</feature>
<dbReference type="Pfam" id="PF02653">
    <property type="entry name" value="BPD_transp_2"/>
    <property type="match status" value="1"/>
</dbReference>
<dbReference type="CDD" id="cd06581">
    <property type="entry name" value="TM_PBP1_LivM_like"/>
    <property type="match status" value="1"/>
</dbReference>
<dbReference type="InterPro" id="IPR043428">
    <property type="entry name" value="LivM-like"/>
</dbReference>
<feature type="transmembrane region" description="Helical" evidence="6">
    <location>
        <begin position="222"/>
        <end position="249"/>
    </location>
</feature>
<evidence type="ECO:0000256" key="4">
    <source>
        <dbReference type="ARBA" id="ARBA00022989"/>
    </source>
</evidence>
<dbReference type="AlphaFoldDB" id="A0A1G2MI21"/>
<sequence>MEYLIHLAILVSIYAILALSLNLAVGYAGILSVTHAAFFGLGAYATAILSTRYDVNFFLALLIGAALTGVASLLIGAVLSRFRGDFVALGSVGFNMIVWSILLNWQELTQGPLGIPGIERPEFRIWNIEYSFSSNFSFLLLALCFLLLVYLAARFIERSSFGRALKAIREDEEALEVFGYRALHYKLAIFTTGAALASVAGALFAAYITFIDPSTFTINESIFILSAIILGGLASNRGAVIGAIVLILLPEFLRFVGFPSDIAAQTRQAVYGLMLIVLMLYRPQGLMGEYKR</sequence>
<feature type="transmembrane region" description="Helical" evidence="6">
    <location>
        <begin position="187"/>
        <end position="210"/>
    </location>
</feature>
<dbReference type="PANTHER" id="PTHR30482:SF10">
    <property type="entry name" value="HIGH-AFFINITY BRANCHED-CHAIN AMINO ACID TRANSPORT PROTEIN BRAE"/>
    <property type="match status" value="1"/>
</dbReference>
<evidence type="ECO:0000256" key="1">
    <source>
        <dbReference type="ARBA" id="ARBA00004651"/>
    </source>
</evidence>
<proteinExistence type="predicted"/>
<evidence type="ECO:0008006" key="9">
    <source>
        <dbReference type="Google" id="ProtNLM"/>
    </source>
</evidence>
<keyword evidence="3 6" id="KW-0812">Transmembrane</keyword>
<evidence type="ECO:0000256" key="6">
    <source>
        <dbReference type="SAM" id="Phobius"/>
    </source>
</evidence>